<dbReference type="AlphaFoldDB" id="A0A2L0E2I4"/>
<dbReference type="GO" id="GO:0009401">
    <property type="term" value="P:phosphoenolpyruvate-dependent sugar phosphotransferase system"/>
    <property type="evidence" value="ECO:0007669"/>
    <property type="project" value="InterPro"/>
</dbReference>
<evidence type="ECO:0000313" key="1">
    <source>
        <dbReference type="EMBL" id="WGI19980.1"/>
    </source>
</evidence>
<protein>
    <submittedName>
        <fullName evidence="1">Uncharacterized protein</fullName>
    </submittedName>
</protein>
<reference evidence="1" key="1">
    <citation type="submission" date="2023-04" db="EMBL/GenBank/DDBJ databases">
        <title>Novel strain of Lactilactobacillus sakei and use thereof.</title>
        <authorList>
            <person name="Kim S.Y."/>
        </authorList>
    </citation>
    <scope>NUCLEOTIDE SEQUENCE</scope>
    <source>
        <strain evidence="1">HUP1</strain>
    </source>
</reference>
<dbReference type="InterPro" id="IPR004701">
    <property type="entry name" value="PTS_EIIA_man-typ"/>
</dbReference>
<dbReference type="RefSeq" id="WP_104963837.1">
    <property type="nucleotide sequence ID" value="NZ_CP122959.1"/>
</dbReference>
<dbReference type="PROSITE" id="PS51096">
    <property type="entry name" value="PTS_EIIA_TYPE_4"/>
    <property type="match status" value="1"/>
</dbReference>
<dbReference type="PANTHER" id="PTHR33799">
    <property type="entry name" value="PTS PERMEASE-RELATED-RELATED"/>
    <property type="match status" value="1"/>
</dbReference>
<dbReference type="InterPro" id="IPR051471">
    <property type="entry name" value="Bacterial_PTS_sugar_comp"/>
</dbReference>
<dbReference type="PANTHER" id="PTHR33799:SF1">
    <property type="entry name" value="PTS SYSTEM MANNOSE-SPECIFIC EIIAB COMPONENT-RELATED"/>
    <property type="match status" value="1"/>
</dbReference>
<proteinExistence type="predicted"/>
<dbReference type="Pfam" id="PF03610">
    <property type="entry name" value="EIIA-man"/>
    <property type="match status" value="1"/>
</dbReference>
<dbReference type="SUPFAM" id="SSF53062">
    <property type="entry name" value="PTS system fructose IIA component-like"/>
    <property type="match status" value="1"/>
</dbReference>
<dbReference type="Gene3D" id="3.40.50.510">
    <property type="entry name" value="Phosphotransferase system, mannose-type IIA component"/>
    <property type="match status" value="1"/>
</dbReference>
<accession>A0A2L0E2I4</accession>
<organism evidence="1 2">
    <name type="scientific">Latilactobacillus sakei</name>
    <name type="common">Lactobacillus sakei</name>
    <dbReference type="NCBI Taxonomy" id="1599"/>
    <lineage>
        <taxon>Bacteria</taxon>
        <taxon>Bacillati</taxon>
        <taxon>Bacillota</taxon>
        <taxon>Bacilli</taxon>
        <taxon>Lactobacillales</taxon>
        <taxon>Lactobacillaceae</taxon>
        <taxon>Latilactobacillus</taxon>
    </lineage>
</organism>
<dbReference type="Proteomes" id="UP001179858">
    <property type="component" value="Chromosome"/>
</dbReference>
<dbReference type="EMBL" id="CP122959">
    <property type="protein sequence ID" value="WGI19980.1"/>
    <property type="molecule type" value="Genomic_DNA"/>
</dbReference>
<dbReference type="InterPro" id="IPR036662">
    <property type="entry name" value="PTS_EIIA_man-typ_sf"/>
</dbReference>
<dbReference type="GO" id="GO:0016020">
    <property type="term" value="C:membrane"/>
    <property type="evidence" value="ECO:0007669"/>
    <property type="project" value="InterPro"/>
</dbReference>
<gene>
    <name evidence="1" type="ORF">QBD03_04530</name>
</gene>
<sequence length="135" mass="14837">MRQLILVSHGDLAKSYLTSLDMIAGGHDNVTAITFDGEISKTLLGDQIEVALNPDAQEVIIVVDLPGGTPCNVVLERYLTDERITILASLNLPMILELYLNLGQADYQMTQAIKTAISNTYDVKQQLSNQTEDDE</sequence>
<name>A0A2L0E2I4_LATSK</name>
<evidence type="ECO:0000313" key="2">
    <source>
        <dbReference type="Proteomes" id="UP001179858"/>
    </source>
</evidence>